<dbReference type="AlphaFoldDB" id="A0A8D6T0D2"/>
<dbReference type="InterPro" id="IPR011122">
    <property type="entry name" value="WavE"/>
</dbReference>
<evidence type="ECO:0000313" key="1">
    <source>
        <dbReference type="EMBL" id="CAB3558936.1"/>
    </source>
</evidence>
<dbReference type="Pfam" id="PF07507">
    <property type="entry name" value="WavE"/>
    <property type="match status" value="1"/>
</dbReference>
<proteinExistence type="predicted"/>
<organism evidence="1">
    <name type="scientific">Klebsiella pneumoniae</name>
    <dbReference type="NCBI Taxonomy" id="573"/>
    <lineage>
        <taxon>Bacteria</taxon>
        <taxon>Pseudomonadati</taxon>
        <taxon>Pseudomonadota</taxon>
        <taxon>Gammaproteobacteria</taxon>
        <taxon>Enterobacterales</taxon>
        <taxon>Enterobacteriaceae</taxon>
        <taxon>Klebsiella/Raoultella group</taxon>
        <taxon>Klebsiella</taxon>
        <taxon>Klebsiella pneumoniae complex</taxon>
    </lineage>
</organism>
<accession>A0A8D6T0D2</accession>
<dbReference type="RefSeq" id="WP_108452538.1">
    <property type="nucleotide sequence ID" value="NZ_CABVMH010000007.1"/>
</dbReference>
<name>A0A8D6T0D2_KLEPN</name>
<sequence length="355" mass="40821">MNRLSIIVQGPVMGPDGEPDMRVIRNLRRTRAAFPLAEIILSTWQAPLATVERLKQRLSGLAVRLVMSPDPGPLIGEDTAGKYVTNLNRMLLSSRAGLEEATRPLAVKLRTDCWLSRRRLLSLLETQVLAVPREVPRDPAYRVFRGRVVNASRFARDARGSLPYLFHPGDIFLAGYTEDLRLFFSAKPATAELFRPARMPGLCCPWRYVPEQWCWLSAIHKVTGSWVYDGNFEYSPANVMASEQWYLANFVPYSCFTLGLHWPKYWRCYPLRGLFSVYTHARWQRLAVRYLGGKMPLALRLTAVADHMLTALWRIGYRLHRVHLLRRGLSYGISAIRRSLRAIKHLRYGLQRGRE</sequence>
<dbReference type="EMBL" id="LR793264">
    <property type="protein sequence ID" value="CAB3558936.1"/>
    <property type="molecule type" value="Genomic_DNA"/>
</dbReference>
<protein>
    <submittedName>
        <fullName evidence="1">WavE lipopolysaccharide synthesis</fullName>
    </submittedName>
</protein>
<reference evidence="1" key="1">
    <citation type="submission" date="2020-04" db="EMBL/GenBank/DDBJ databases">
        <authorList>
            <person name="Naeem R."/>
            <person name="Antony C."/>
            <person name="Guan Q."/>
        </authorList>
    </citation>
    <scope>NUCLEOTIDE SEQUENCE</scope>
    <source>
        <strain evidence="1">NGKP54</strain>
    </source>
</reference>
<gene>
    <name evidence="1" type="ORF">NGKP54_PROKKA_03155</name>
</gene>